<dbReference type="PANTHER" id="PTHR37953">
    <property type="entry name" value="UPF0127 PROTEIN MJ1496"/>
    <property type="match status" value="1"/>
</dbReference>
<feature type="signal peptide" evidence="1">
    <location>
        <begin position="1"/>
        <end position="25"/>
    </location>
</feature>
<keyword evidence="3" id="KW-1185">Reference proteome</keyword>
<feature type="chain" id="PRO_5026289352" evidence="1">
    <location>
        <begin position="26"/>
        <end position="162"/>
    </location>
</feature>
<evidence type="ECO:0000313" key="3">
    <source>
        <dbReference type="Proteomes" id="UP000428330"/>
    </source>
</evidence>
<dbReference type="KEGG" id="rom:EI983_07400"/>
<keyword evidence="1" id="KW-0732">Signal</keyword>
<organism evidence="2 3">
    <name type="scientific">Roseovarius faecimaris</name>
    <dbReference type="NCBI Taxonomy" id="2494550"/>
    <lineage>
        <taxon>Bacteria</taxon>
        <taxon>Pseudomonadati</taxon>
        <taxon>Pseudomonadota</taxon>
        <taxon>Alphaproteobacteria</taxon>
        <taxon>Rhodobacterales</taxon>
        <taxon>Roseobacteraceae</taxon>
        <taxon>Roseovarius</taxon>
    </lineage>
</organism>
<reference evidence="3" key="1">
    <citation type="submission" date="2018-12" db="EMBL/GenBank/DDBJ databases">
        <title>Complete genome sequence of Roseovarius sp. MME-070.</title>
        <authorList>
            <person name="Nam Y.-D."/>
            <person name="Kang J."/>
            <person name="Chung W.-H."/>
            <person name="Park Y.S."/>
        </authorList>
    </citation>
    <scope>NUCLEOTIDE SEQUENCE [LARGE SCALE GENOMIC DNA]</scope>
    <source>
        <strain evidence="3">MME-070</strain>
    </source>
</reference>
<proteinExistence type="predicted"/>
<dbReference type="InterPro" id="IPR003795">
    <property type="entry name" value="DUF192"/>
</dbReference>
<gene>
    <name evidence="2" type="ORF">EI983_07400</name>
</gene>
<protein>
    <submittedName>
        <fullName evidence="2">DUF192 domain-containing protein</fullName>
    </submittedName>
</protein>
<dbReference type="InterPro" id="IPR038695">
    <property type="entry name" value="Saro_0823-like_sf"/>
</dbReference>
<sequence length="162" mass="17427">MGKRGKGIGLGSLLSGLFMAAAAAAADDCRANQVQLRGDWGTARFTVDVADTAETRAQGLMHVETMPRSKGMLFVYPFPREVGFWMKNTLIPLDMLFVDETGTVIKVHENAIPHDLRPVMSDGATLVVLEVNGGLAGQMGITPGSEMRHPAFDPDKAAWPCN</sequence>
<evidence type="ECO:0000256" key="1">
    <source>
        <dbReference type="SAM" id="SignalP"/>
    </source>
</evidence>
<evidence type="ECO:0000313" key="2">
    <source>
        <dbReference type="EMBL" id="QGX98114.1"/>
    </source>
</evidence>
<dbReference type="Pfam" id="PF02643">
    <property type="entry name" value="DUF192"/>
    <property type="match status" value="1"/>
</dbReference>
<dbReference type="OrthoDB" id="9808290at2"/>
<dbReference type="PANTHER" id="PTHR37953:SF1">
    <property type="entry name" value="UPF0127 PROTEIN MJ1496"/>
    <property type="match status" value="1"/>
</dbReference>
<dbReference type="Proteomes" id="UP000428330">
    <property type="component" value="Chromosome"/>
</dbReference>
<dbReference type="EMBL" id="CP034348">
    <property type="protein sequence ID" value="QGX98114.1"/>
    <property type="molecule type" value="Genomic_DNA"/>
</dbReference>
<dbReference type="Gene3D" id="2.60.120.1140">
    <property type="entry name" value="Protein of unknown function DUF192"/>
    <property type="match status" value="1"/>
</dbReference>
<dbReference type="AlphaFoldDB" id="A0A6I6IPQ7"/>
<name>A0A6I6IPQ7_9RHOB</name>
<accession>A0A6I6IPQ7</accession>